<dbReference type="PROSITE" id="PS51257">
    <property type="entry name" value="PROKAR_LIPOPROTEIN"/>
    <property type="match status" value="1"/>
</dbReference>
<gene>
    <name evidence="5" type="ORF">GCM10023093_29150</name>
</gene>
<comment type="caution">
    <text evidence="5">The sequence shown here is derived from an EMBL/GenBank/DDBJ whole genome shotgun (WGS) entry which is preliminary data.</text>
</comment>
<evidence type="ECO:0000313" key="5">
    <source>
        <dbReference type="EMBL" id="GAA4469535.1"/>
    </source>
</evidence>
<evidence type="ECO:0000256" key="1">
    <source>
        <dbReference type="ARBA" id="ARBA00006499"/>
    </source>
</evidence>
<feature type="signal peptide" evidence="3">
    <location>
        <begin position="1"/>
        <end position="27"/>
    </location>
</feature>
<dbReference type="PANTHER" id="PTHR10655">
    <property type="entry name" value="LYSOPHOSPHOLIPASE-RELATED"/>
    <property type="match status" value="1"/>
</dbReference>
<dbReference type="Pfam" id="PF02230">
    <property type="entry name" value="Abhydrolase_2"/>
    <property type="match status" value="1"/>
</dbReference>
<accession>A0ABP8NM90</accession>
<dbReference type="Gene3D" id="3.40.50.1820">
    <property type="entry name" value="alpha/beta hydrolase"/>
    <property type="match status" value="1"/>
</dbReference>
<dbReference type="SUPFAM" id="SSF53474">
    <property type="entry name" value="alpha/beta-Hydrolases"/>
    <property type="match status" value="1"/>
</dbReference>
<comment type="similarity">
    <text evidence="1">Belongs to the AB hydrolase superfamily. AB hydrolase 2 family.</text>
</comment>
<feature type="chain" id="PRO_5046218107" evidence="3">
    <location>
        <begin position="28"/>
        <end position="247"/>
    </location>
</feature>
<keyword evidence="3" id="KW-0732">Signal</keyword>
<proteinExistence type="inferred from homology"/>
<name>A0ABP8NM90_9BACT</name>
<evidence type="ECO:0000259" key="4">
    <source>
        <dbReference type="Pfam" id="PF02230"/>
    </source>
</evidence>
<dbReference type="EMBL" id="BAABFA010000024">
    <property type="protein sequence ID" value="GAA4469535.1"/>
    <property type="molecule type" value="Genomic_DNA"/>
</dbReference>
<feature type="domain" description="Phospholipase/carboxylesterase/thioesterase" evidence="4">
    <location>
        <begin position="53"/>
        <end position="246"/>
    </location>
</feature>
<dbReference type="GO" id="GO:0016787">
    <property type="term" value="F:hydrolase activity"/>
    <property type="evidence" value="ECO:0007669"/>
    <property type="project" value="UniProtKB-KW"/>
</dbReference>
<evidence type="ECO:0000313" key="6">
    <source>
        <dbReference type="Proteomes" id="UP001500067"/>
    </source>
</evidence>
<dbReference type="PANTHER" id="PTHR10655:SF17">
    <property type="entry name" value="LYSOPHOSPHOLIPASE-LIKE PROTEIN 1"/>
    <property type="match status" value="1"/>
</dbReference>
<evidence type="ECO:0000256" key="3">
    <source>
        <dbReference type="SAM" id="SignalP"/>
    </source>
</evidence>
<keyword evidence="2 5" id="KW-0378">Hydrolase</keyword>
<protein>
    <submittedName>
        <fullName evidence="5">Dienelactone hydrolase family protein</fullName>
    </submittedName>
</protein>
<organism evidence="5 6">
    <name type="scientific">Nemorincola caseinilytica</name>
    <dbReference type="NCBI Taxonomy" id="2054315"/>
    <lineage>
        <taxon>Bacteria</taxon>
        <taxon>Pseudomonadati</taxon>
        <taxon>Bacteroidota</taxon>
        <taxon>Chitinophagia</taxon>
        <taxon>Chitinophagales</taxon>
        <taxon>Chitinophagaceae</taxon>
        <taxon>Nemorincola</taxon>
    </lineage>
</organism>
<evidence type="ECO:0000256" key="2">
    <source>
        <dbReference type="ARBA" id="ARBA00022801"/>
    </source>
</evidence>
<reference evidence="6" key="1">
    <citation type="journal article" date="2019" name="Int. J. Syst. Evol. Microbiol.">
        <title>The Global Catalogue of Microorganisms (GCM) 10K type strain sequencing project: providing services to taxonomists for standard genome sequencing and annotation.</title>
        <authorList>
            <consortium name="The Broad Institute Genomics Platform"/>
            <consortium name="The Broad Institute Genome Sequencing Center for Infectious Disease"/>
            <person name="Wu L."/>
            <person name="Ma J."/>
        </authorList>
    </citation>
    <scope>NUCLEOTIDE SEQUENCE [LARGE SCALE GENOMIC DNA]</scope>
    <source>
        <strain evidence="6">JCM 32105</strain>
    </source>
</reference>
<dbReference type="Proteomes" id="UP001500067">
    <property type="component" value="Unassembled WGS sequence"/>
</dbReference>
<sequence length="247" mass="27318">MPKFGDMKRIAIFICCTIISIAFSACAQNNMLQEGLALKYLVREPRTHAGKPPVAILMHGYGSNEADLFELAQFFPDDFLVISVRAPYPQGPTGFQWFEKDRSKQKYTPIKAQVEDSRDLLLKFIPQVVSWHHADAANIYVMGFSQGAIMSYEVGLTSPATIKGIGILSGGLPTGLEKEIKPSPTLSRLRIFIAHGTADNILSYQDGKDGYDQLVKLGLKPELHTYTGMAHTITSQVVADLVKWLKS</sequence>
<keyword evidence="6" id="KW-1185">Reference proteome</keyword>
<dbReference type="InterPro" id="IPR003140">
    <property type="entry name" value="PLipase/COase/thioEstase"/>
</dbReference>
<dbReference type="InterPro" id="IPR050565">
    <property type="entry name" value="LYPA1-2/EST-like"/>
</dbReference>
<dbReference type="InterPro" id="IPR029058">
    <property type="entry name" value="AB_hydrolase_fold"/>
</dbReference>